<proteinExistence type="predicted"/>
<evidence type="ECO:0000256" key="3">
    <source>
        <dbReference type="SAM" id="SignalP"/>
    </source>
</evidence>
<comment type="caution">
    <text evidence="6">The sequence shown here is derived from an EMBL/GenBank/DDBJ whole genome shotgun (WGS) entry which is preliminary data.</text>
</comment>
<sequence length="171" mass="19138">MVSFFFAGLFVVPGDALKSEASTDEDLSIDEGKIPSFCVLLHAYLKSCFLLVENMAAFCQVADDRFGVIFSRADNKKKSNLMLGLLEPGSKSVPRYVDMNLLGPLSDLPSLENPSFPVRPSEKRSYATNVVTWSRPGSLQADVQKVVRHARKLPEKRHNFYKEQNKLRKAA</sequence>
<feature type="signal peptide" evidence="3">
    <location>
        <begin position="1"/>
        <end position="16"/>
    </location>
</feature>
<dbReference type="GO" id="GO:0034472">
    <property type="term" value="P:snRNA 3'-end processing"/>
    <property type="evidence" value="ECO:0007669"/>
    <property type="project" value="TreeGrafter"/>
</dbReference>
<protein>
    <submittedName>
        <fullName evidence="6">Uncharacterized protein</fullName>
    </submittedName>
</protein>
<evidence type="ECO:0000256" key="2">
    <source>
        <dbReference type="ARBA" id="ARBA00023242"/>
    </source>
</evidence>
<keyword evidence="3" id="KW-0732">Signal</keyword>
<dbReference type="Pfam" id="PF19435">
    <property type="entry name" value="IntS14_b-barrel"/>
    <property type="match status" value="1"/>
</dbReference>
<dbReference type="GO" id="GO:0032039">
    <property type="term" value="C:integrator complex"/>
    <property type="evidence" value="ECO:0007669"/>
    <property type="project" value="InterPro"/>
</dbReference>
<reference evidence="6" key="1">
    <citation type="submission" date="2023-07" db="EMBL/GenBank/DDBJ databases">
        <title>Chromosome-level genome assembly of Artemia franciscana.</title>
        <authorList>
            <person name="Jo E."/>
        </authorList>
    </citation>
    <scope>NUCLEOTIDE SEQUENCE</scope>
    <source>
        <tissue evidence="6">Whole body</tissue>
    </source>
</reference>
<dbReference type="Pfam" id="PF20504">
    <property type="entry name" value="IntS14_C"/>
    <property type="match status" value="1"/>
</dbReference>
<keyword evidence="7" id="KW-1185">Reference proteome</keyword>
<feature type="chain" id="PRO_5041640683" evidence="3">
    <location>
        <begin position="17"/>
        <end position="171"/>
    </location>
</feature>
<comment type="subcellular location">
    <subcellularLocation>
        <location evidence="1">Nucleus</location>
    </subcellularLocation>
</comment>
<name>A0AA88L9R2_ARTSF</name>
<evidence type="ECO:0000259" key="4">
    <source>
        <dbReference type="Pfam" id="PF19435"/>
    </source>
</evidence>
<keyword evidence="2" id="KW-0539">Nucleus</keyword>
<dbReference type="EMBL" id="JAVRJZ010000005">
    <property type="protein sequence ID" value="KAK2722352.1"/>
    <property type="molecule type" value="Genomic_DNA"/>
</dbReference>
<dbReference type="PANTHER" id="PTHR13532">
    <property type="match status" value="1"/>
</dbReference>
<feature type="domain" description="Integrator complex subunit 14 C-terminal" evidence="5">
    <location>
        <begin position="131"/>
        <end position="171"/>
    </location>
</feature>
<feature type="domain" description="Integrator complex subunit 14 beta-barrel" evidence="4">
    <location>
        <begin position="20"/>
        <end position="89"/>
    </location>
</feature>
<accession>A0AA88L9R2</accession>
<dbReference type="InterPro" id="IPR046471">
    <property type="entry name" value="IntS14_C"/>
</dbReference>
<organism evidence="6 7">
    <name type="scientific">Artemia franciscana</name>
    <name type="common">Brine shrimp</name>
    <name type="synonym">Artemia sanfranciscana</name>
    <dbReference type="NCBI Taxonomy" id="6661"/>
    <lineage>
        <taxon>Eukaryota</taxon>
        <taxon>Metazoa</taxon>
        <taxon>Ecdysozoa</taxon>
        <taxon>Arthropoda</taxon>
        <taxon>Crustacea</taxon>
        <taxon>Branchiopoda</taxon>
        <taxon>Anostraca</taxon>
        <taxon>Artemiidae</taxon>
        <taxon>Artemia</taxon>
    </lineage>
</organism>
<dbReference type="AlphaFoldDB" id="A0AA88L9R2"/>
<dbReference type="Proteomes" id="UP001187531">
    <property type="component" value="Unassembled WGS sequence"/>
</dbReference>
<dbReference type="InterPro" id="IPR045814">
    <property type="entry name" value="IntS14_b-barrel"/>
</dbReference>
<evidence type="ECO:0000259" key="5">
    <source>
        <dbReference type="Pfam" id="PF20504"/>
    </source>
</evidence>
<dbReference type="InterPro" id="IPR039841">
    <property type="entry name" value="INTS14"/>
</dbReference>
<evidence type="ECO:0000313" key="6">
    <source>
        <dbReference type="EMBL" id="KAK2722352.1"/>
    </source>
</evidence>
<evidence type="ECO:0000313" key="7">
    <source>
        <dbReference type="Proteomes" id="UP001187531"/>
    </source>
</evidence>
<gene>
    <name evidence="6" type="ORF">QYM36_002777</name>
</gene>
<evidence type="ECO:0000256" key="1">
    <source>
        <dbReference type="ARBA" id="ARBA00004123"/>
    </source>
</evidence>
<dbReference type="PANTHER" id="PTHR13532:SF3">
    <property type="entry name" value="INTEGRATOR COMPLEX SUBUNIT 14"/>
    <property type="match status" value="1"/>
</dbReference>